<comment type="caution">
    <text evidence="3">The sequence shown here is derived from an EMBL/GenBank/DDBJ whole genome shotgun (WGS) entry which is preliminary data.</text>
</comment>
<dbReference type="InterPro" id="IPR038762">
    <property type="entry name" value="ABM_predict"/>
</dbReference>
<name>A0ABS6RX17_9BACT</name>
<proteinExistence type="predicted"/>
<dbReference type="RefSeq" id="WP_218251802.1">
    <property type="nucleotide sequence ID" value="NZ_JABXWD010000079.1"/>
</dbReference>
<evidence type="ECO:0000313" key="3">
    <source>
        <dbReference type="EMBL" id="MBV6341174.1"/>
    </source>
</evidence>
<dbReference type="EMBL" id="JABXWD010000079">
    <property type="protein sequence ID" value="MBV6341174.1"/>
    <property type="molecule type" value="Genomic_DNA"/>
</dbReference>
<evidence type="ECO:0000256" key="1">
    <source>
        <dbReference type="SAM" id="Phobius"/>
    </source>
</evidence>
<dbReference type="PANTHER" id="PTHR40057:SF1">
    <property type="entry name" value="SLR1162 PROTEIN"/>
    <property type="match status" value="1"/>
</dbReference>
<keyword evidence="1" id="KW-0472">Membrane</keyword>
<keyword evidence="3" id="KW-0560">Oxidoreductase</keyword>
<sequence>MDETVTIIVSWKIKPGLEREFEAGLEEVIGAAKKFNGHQGVRVKKPDMTQGEYVIIFRFNSIENLRKWEDSDIKRDWLRRAEAFKEKDPTMQKFTGLDFWFMQPGTESQGPPRYKIVIVTVAAIYPLLKALNFVVNPLITALPLFFQDILKTTILVSLLTYVVMPFLTRILAFWLFDNAHSRGGGI</sequence>
<dbReference type="InterPro" id="IPR007138">
    <property type="entry name" value="ABM_dom"/>
</dbReference>
<reference evidence="3 4" key="1">
    <citation type="journal article" date="2020" name="J Geophys Res Biogeosci">
        <title>Magnetotaxis as an Adaptation to Enable Bacterial Shuttling of Microbial Sulfur and Sulfur Cycling Across Aquatic Oxic#Anoxic Interfaces.</title>
        <authorList>
            <person name="Li J."/>
            <person name="Liu P."/>
            <person name="Wang J."/>
            <person name="Roberts A.P."/>
            <person name="Pan Y."/>
        </authorList>
    </citation>
    <scope>NUCLEOTIDE SEQUENCE [LARGE SCALE GENOMIC DNA]</scope>
    <source>
        <strain evidence="3 4">MYR-1_YQ</strain>
    </source>
</reference>
<dbReference type="GO" id="GO:0004497">
    <property type="term" value="F:monooxygenase activity"/>
    <property type="evidence" value="ECO:0007669"/>
    <property type="project" value="UniProtKB-KW"/>
</dbReference>
<evidence type="ECO:0000259" key="2">
    <source>
        <dbReference type="PROSITE" id="PS51725"/>
    </source>
</evidence>
<accession>A0ABS6RX17</accession>
<gene>
    <name evidence="3" type="ORF">HWQ67_06205</name>
</gene>
<keyword evidence="1" id="KW-1133">Transmembrane helix</keyword>
<evidence type="ECO:0000313" key="4">
    <source>
        <dbReference type="Proteomes" id="UP001196980"/>
    </source>
</evidence>
<dbReference type="PROSITE" id="PS51725">
    <property type="entry name" value="ABM"/>
    <property type="match status" value="1"/>
</dbReference>
<organism evidence="3 4">
    <name type="scientific">Candidatus Magnetobacterium casense</name>
    <dbReference type="NCBI Taxonomy" id="1455061"/>
    <lineage>
        <taxon>Bacteria</taxon>
        <taxon>Pseudomonadati</taxon>
        <taxon>Nitrospirota</taxon>
        <taxon>Thermodesulfovibrionia</taxon>
        <taxon>Thermodesulfovibrionales</taxon>
        <taxon>Candidatus Magnetobacteriaceae</taxon>
        <taxon>Candidatus Magnetobacterium</taxon>
    </lineage>
</organism>
<feature type="transmembrane region" description="Helical" evidence="1">
    <location>
        <begin position="116"/>
        <end position="134"/>
    </location>
</feature>
<keyword evidence="4" id="KW-1185">Reference proteome</keyword>
<feature type="transmembrane region" description="Helical" evidence="1">
    <location>
        <begin position="154"/>
        <end position="176"/>
    </location>
</feature>
<dbReference type="Proteomes" id="UP001196980">
    <property type="component" value="Unassembled WGS sequence"/>
</dbReference>
<protein>
    <submittedName>
        <fullName evidence="3">Antibiotic biosynthesis monooxygenase</fullName>
    </submittedName>
</protein>
<keyword evidence="3" id="KW-0503">Monooxygenase</keyword>
<keyword evidence="1" id="KW-0812">Transmembrane</keyword>
<feature type="domain" description="ABM" evidence="2">
    <location>
        <begin position="5"/>
        <end position="94"/>
    </location>
</feature>
<dbReference type="PANTHER" id="PTHR40057">
    <property type="entry name" value="SLR1162 PROTEIN"/>
    <property type="match status" value="1"/>
</dbReference>
<dbReference type="Pfam" id="PF03992">
    <property type="entry name" value="ABM"/>
    <property type="match status" value="1"/>
</dbReference>